<feature type="transmembrane region" description="Helical" evidence="1">
    <location>
        <begin position="72"/>
        <end position="95"/>
    </location>
</feature>
<dbReference type="Pfam" id="PF04018">
    <property type="entry name" value="VCA0040-like"/>
    <property type="match status" value="1"/>
</dbReference>
<evidence type="ECO:0008006" key="4">
    <source>
        <dbReference type="Google" id="ProtNLM"/>
    </source>
</evidence>
<dbReference type="PANTHER" id="PTHR37308:SF1">
    <property type="entry name" value="POLYPRENYL-PHOSPHATE TRANSPORTER"/>
    <property type="match status" value="1"/>
</dbReference>
<name>A0A098S2Y3_9BACT</name>
<dbReference type="EMBL" id="JPOS01000075">
    <property type="protein sequence ID" value="KGE86704.1"/>
    <property type="molecule type" value="Genomic_DNA"/>
</dbReference>
<sequence>MKNWTATIGLALKGMAMGMAEVIPGVSGGTIAFITGIYERLLETIKHILGPEVWRTLGREGLAGAWSKANGAFLLTLLGGMVFGIVVGVFGITHLLENYPIQLWAFFFGLIIASAIYIGRQVGVWKATEVVGLVVGTLVAYIITIASPSEGSTHLGLVFVSGMIAISALILPGISGSFILLLMGMYTIIIPTIKDALKTLAPESLVVLGVFGAGCLLGLATFSRVLSWTFKHYHNLTLAVLTGFMLGSLNKIWPWRKAVLGLTEEGEMVELQPGMMVDKVIKEVNLMPGQYASEVGPSFLAGALLCMVAGLAIVFALDRLDKRGL</sequence>
<feature type="transmembrane region" description="Helical" evidence="1">
    <location>
        <begin position="101"/>
        <end position="118"/>
    </location>
</feature>
<keyword evidence="3" id="KW-1185">Reference proteome</keyword>
<dbReference type="InterPro" id="IPR007163">
    <property type="entry name" value="VCA0040-like"/>
</dbReference>
<evidence type="ECO:0000256" key="1">
    <source>
        <dbReference type="SAM" id="Phobius"/>
    </source>
</evidence>
<feature type="transmembrane region" description="Helical" evidence="1">
    <location>
        <begin position="295"/>
        <end position="317"/>
    </location>
</feature>
<keyword evidence="1" id="KW-0472">Membrane</keyword>
<dbReference type="Proteomes" id="UP000029736">
    <property type="component" value="Unassembled WGS sequence"/>
</dbReference>
<dbReference type="OrthoDB" id="9793746at2"/>
<accession>A0A098S2Y3</accession>
<comment type="caution">
    <text evidence="2">The sequence shown here is derived from an EMBL/GenBank/DDBJ whole genome shotgun (WGS) entry which is preliminary data.</text>
</comment>
<keyword evidence="1" id="KW-1133">Transmembrane helix</keyword>
<evidence type="ECO:0000313" key="2">
    <source>
        <dbReference type="EMBL" id="KGE86704.1"/>
    </source>
</evidence>
<organism evidence="2 3">
    <name type="scientific">Phaeodactylibacter xiamenensis</name>
    <dbReference type="NCBI Taxonomy" id="1524460"/>
    <lineage>
        <taxon>Bacteria</taxon>
        <taxon>Pseudomonadati</taxon>
        <taxon>Bacteroidota</taxon>
        <taxon>Saprospiria</taxon>
        <taxon>Saprospirales</taxon>
        <taxon>Haliscomenobacteraceae</taxon>
        <taxon>Phaeodactylibacter</taxon>
    </lineage>
</organism>
<dbReference type="STRING" id="1524460.IX84_19695"/>
<gene>
    <name evidence="2" type="ORF">IX84_19695</name>
</gene>
<reference evidence="2 3" key="1">
    <citation type="journal article" date="2014" name="Int. J. Syst. Evol. Microbiol.">
        <title>Phaeodactylibacter xiamenensis gen. nov., sp. nov., a member of the family Saprospiraceae isolated from the marine alga Phaeodactylum tricornutum.</title>
        <authorList>
            <person name="Chen Z.Jr."/>
            <person name="Lei X."/>
            <person name="Lai Q."/>
            <person name="Li Y."/>
            <person name="Zhang B."/>
            <person name="Zhang J."/>
            <person name="Zhang H."/>
            <person name="Yang L."/>
            <person name="Zheng W."/>
            <person name="Tian Y."/>
            <person name="Yu Z."/>
            <person name="Xu H.Jr."/>
            <person name="Zheng T."/>
        </authorList>
    </citation>
    <scope>NUCLEOTIDE SEQUENCE [LARGE SCALE GENOMIC DNA]</scope>
    <source>
        <strain evidence="2 3">KD52</strain>
    </source>
</reference>
<proteinExistence type="predicted"/>
<dbReference type="RefSeq" id="WP_044224228.1">
    <property type="nucleotide sequence ID" value="NZ_JBKAGJ010000016.1"/>
</dbReference>
<evidence type="ECO:0000313" key="3">
    <source>
        <dbReference type="Proteomes" id="UP000029736"/>
    </source>
</evidence>
<keyword evidence="1" id="KW-0812">Transmembrane</keyword>
<protein>
    <recommendedName>
        <fullName evidence="4">DUF368 domain-containing protein</fullName>
    </recommendedName>
</protein>
<feature type="transmembrane region" description="Helical" evidence="1">
    <location>
        <begin position="205"/>
        <end position="226"/>
    </location>
</feature>
<dbReference type="PANTHER" id="PTHR37308">
    <property type="entry name" value="INTEGRAL MEMBRANE PROTEIN"/>
    <property type="match status" value="1"/>
</dbReference>
<feature type="transmembrane region" description="Helical" evidence="1">
    <location>
        <begin position="130"/>
        <end position="147"/>
    </location>
</feature>
<dbReference type="AlphaFoldDB" id="A0A098S2Y3"/>